<feature type="region of interest" description="Disordered" evidence="1">
    <location>
        <begin position="69"/>
        <end position="122"/>
    </location>
</feature>
<organism evidence="2 3">
    <name type="scientific">Lachancea fermentati</name>
    <name type="common">Zygosaccharomyces fermentati</name>
    <dbReference type="NCBI Taxonomy" id="4955"/>
    <lineage>
        <taxon>Eukaryota</taxon>
        <taxon>Fungi</taxon>
        <taxon>Dikarya</taxon>
        <taxon>Ascomycota</taxon>
        <taxon>Saccharomycotina</taxon>
        <taxon>Saccharomycetes</taxon>
        <taxon>Saccharomycetales</taxon>
        <taxon>Saccharomycetaceae</taxon>
        <taxon>Lachancea</taxon>
    </lineage>
</organism>
<protein>
    <submittedName>
        <fullName evidence="2">LAFE_0C07734g1_1</fullName>
    </submittedName>
</protein>
<name>A0A1G4MA61_LACFM</name>
<proteinExistence type="predicted"/>
<dbReference type="EMBL" id="LT598485">
    <property type="protein sequence ID" value="SCW00598.1"/>
    <property type="molecule type" value="Genomic_DNA"/>
</dbReference>
<evidence type="ECO:0000313" key="3">
    <source>
        <dbReference type="Proteomes" id="UP000190831"/>
    </source>
</evidence>
<feature type="compositionally biased region" description="Basic and acidic residues" evidence="1">
    <location>
        <begin position="106"/>
        <end position="122"/>
    </location>
</feature>
<dbReference type="OrthoDB" id="4035321at2759"/>
<gene>
    <name evidence="2" type="ORF">LAFE_0C07734G</name>
</gene>
<dbReference type="OMA" id="DWHDIAN"/>
<sequence length="257" mass="28861">MVVSQNKFSRVHDAAGYINSELRRRNLLQGQQKILFRSVDDDALQTQLASINNDKLLINTFHKLLRALDAAESHPSSKSPPSSTPSPPSRRPPREYSSPSVNSRTAPDRISKSRRQDLASSRRNEVLIEQLRGKLHRHSEDMTWKVAPIGEVARENGDEDASGILEAADHTSTMLQALFKSRDRMACALTGLNDFLQASNAFLYTKYVHGCDCQVPQPVDLSQSVSTIQTDPSDTIQHLQELVNDWHDIANLLERHM</sequence>
<dbReference type="AlphaFoldDB" id="A0A1G4MA61"/>
<keyword evidence="3" id="KW-1185">Reference proteome</keyword>
<accession>A0A1G4MA61</accession>
<evidence type="ECO:0000256" key="1">
    <source>
        <dbReference type="SAM" id="MobiDB-lite"/>
    </source>
</evidence>
<reference evidence="2 3" key="1">
    <citation type="submission" date="2016-03" db="EMBL/GenBank/DDBJ databases">
        <authorList>
            <person name="Devillers H."/>
        </authorList>
    </citation>
    <scope>NUCLEOTIDE SEQUENCE [LARGE SCALE GENOMIC DNA]</scope>
    <source>
        <strain evidence="2">CBS 6772</strain>
    </source>
</reference>
<dbReference type="Proteomes" id="UP000190831">
    <property type="component" value="Chromosome C"/>
</dbReference>
<evidence type="ECO:0000313" key="2">
    <source>
        <dbReference type="EMBL" id="SCW00598.1"/>
    </source>
</evidence>